<keyword evidence="1" id="KW-0812">Transmembrane</keyword>
<dbReference type="Proteomes" id="UP000597762">
    <property type="component" value="Unassembled WGS sequence"/>
</dbReference>
<proteinExistence type="predicted"/>
<dbReference type="EMBL" id="CAHIKZ030002323">
    <property type="protein sequence ID" value="CAE1284975.1"/>
    <property type="molecule type" value="Genomic_DNA"/>
</dbReference>
<evidence type="ECO:0000256" key="1">
    <source>
        <dbReference type="SAM" id="Phobius"/>
    </source>
</evidence>
<keyword evidence="1" id="KW-0472">Membrane</keyword>
<reference evidence="2" key="1">
    <citation type="submission" date="2021-01" db="EMBL/GenBank/DDBJ databases">
        <authorList>
            <person name="Li R."/>
            <person name="Bekaert M."/>
        </authorList>
    </citation>
    <scope>NUCLEOTIDE SEQUENCE</scope>
    <source>
        <strain evidence="2">Farmed</strain>
    </source>
</reference>
<dbReference type="AlphaFoldDB" id="A0A812D059"/>
<protein>
    <submittedName>
        <fullName evidence="2">Uncharacterized protein</fullName>
    </submittedName>
</protein>
<keyword evidence="1" id="KW-1133">Transmembrane helix</keyword>
<feature type="transmembrane region" description="Helical" evidence="1">
    <location>
        <begin position="98"/>
        <end position="124"/>
    </location>
</feature>
<name>A0A812D059_ACAPH</name>
<organism evidence="2 3">
    <name type="scientific">Acanthosepion pharaonis</name>
    <name type="common">Pharaoh cuttlefish</name>
    <name type="synonym">Sepia pharaonis</name>
    <dbReference type="NCBI Taxonomy" id="158019"/>
    <lineage>
        <taxon>Eukaryota</taxon>
        <taxon>Metazoa</taxon>
        <taxon>Spiralia</taxon>
        <taxon>Lophotrochozoa</taxon>
        <taxon>Mollusca</taxon>
        <taxon>Cephalopoda</taxon>
        <taxon>Coleoidea</taxon>
        <taxon>Decapodiformes</taxon>
        <taxon>Sepiida</taxon>
        <taxon>Sepiina</taxon>
        <taxon>Sepiidae</taxon>
        <taxon>Acanthosepion</taxon>
    </lineage>
</organism>
<feature type="transmembrane region" description="Helical" evidence="1">
    <location>
        <begin position="22"/>
        <end position="39"/>
    </location>
</feature>
<evidence type="ECO:0000313" key="2">
    <source>
        <dbReference type="EMBL" id="CAE1284975.1"/>
    </source>
</evidence>
<feature type="transmembrane region" description="Helical" evidence="1">
    <location>
        <begin position="70"/>
        <end position="92"/>
    </location>
</feature>
<accession>A0A812D059</accession>
<gene>
    <name evidence="2" type="ORF">SPHA_45112</name>
</gene>
<evidence type="ECO:0000313" key="3">
    <source>
        <dbReference type="Proteomes" id="UP000597762"/>
    </source>
</evidence>
<comment type="caution">
    <text evidence="2">The sequence shown here is derived from an EMBL/GenBank/DDBJ whole genome shotgun (WGS) entry which is preliminary data.</text>
</comment>
<keyword evidence="3" id="KW-1185">Reference proteome</keyword>
<sequence>MSHCCKTRGCFLSLLSLNTFPSFIYIFMITAMSLIKYFLSIHGLKSTNTSRCLFSLTNTFSHPDTHTLSLTYFLSLSLALTFSLSLLHLLSLSLSCTYFLSLSLALTFSLSLLHLLSLSLSFSLSHKKFSSHSRSAVYGTFSSSSSIPSFIDPLPRFTPSPSVFPDCCCLYNWWCYL</sequence>